<dbReference type="AlphaFoldDB" id="A0A174SXB8"/>
<accession>A0A174SXB8</accession>
<gene>
    <name evidence="2" type="ORF">ERS852551_02671</name>
</gene>
<dbReference type="Pfam" id="PF21757">
    <property type="entry name" value="DUF6870"/>
    <property type="match status" value="1"/>
</dbReference>
<name>A0A174SXB8_9FIRM</name>
<evidence type="ECO:0000259" key="1">
    <source>
        <dbReference type="Pfam" id="PF21757"/>
    </source>
</evidence>
<reference evidence="2 3" key="1">
    <citation type="submission" date="2015-09" db="EMBL/GenBank/DDBJ databases">
        <authorList>
            <consortium name="Pathogen Informatics"/>
        </authorList>
    </citation>
    <scope>NUCLEOTIDE SEQUENCE [LARGE SCALE GENOMIC DNA]</scope>
    <source>
        <strain evidence="2 3">2789STDY5834939</strain>
    </source>
</reference>
<evidence type="ECO:0000313" key="2">
    <source>
        <dbReference type="EMBL" id="CUP99189.1"/>
    </source>
</evidence>
<evidence type="ECO:0000313" key="3">
    <source>
        <dbReference type="Proteomes" id="UP000095765"/>
    </source>
</evidence>
<dbReference type="InterPro" id="IPR049222">
    <property type="entry name" value="DUF6870"/>
</dbReference>
<protein>
    <recommendedName>
        <fullName evidence="1">DUF6870 domain-containing protein</fullName>
    </recommendedName>
</protein>
<feature type="domain" description="DUF6870" evidence="1">
    <location>
        <begin position="11"/>
        <end position="81"/>
    </location>
</feature>
<dbReference type="OrthoDB" id="9797040at2"/>
<sequence>MRLTAKELEQMKSVDIGAVAPESLPDVSGMAFDTSLTREERIALFLQAVENPYCFCIGGIGVKIEFAESGPSLQDTLTDFLLRQKSGL</sequence>
<organism evidence="2 3">
    <name type="scientific">Anaerotruncus colihominis</name>
    <dbReference type="NCBI Taxonomy" id="169435"/>
    <lineage>
        <taxon>Bacteria</taxon>
        <taxon>Bacillati</taxon>
        <taxon>Bacillota</taxon>
        <taxon>Clostridia</taxon>
        <taxon>Eubacteriales</taxon>
        <taxon>Oscillospiraceae</taxon>
        <taxon>Anaerotruncus</taxon>
    </lineage>
</organism>
<dbReference type="EMBL" id="CZBE01000020">
    <property type="protein sequence ID" value="CUP99189.1"/>
    <property type="molecule type" value="Genomic_DNA"/>
</dbReference>
<dbReference type="Proteomes" id="UP000095765">
    <property type="component" value="Unassembled WGS sequence"/>
</dbReference>
<proteinExistence type="predicted"/>
<dbReference type="RefSeq" id="WP_055245661.1">
    <property type="nucleotide sequence ID" value="NZ_CABIWA010000036.1"/>
</dbReference>